<keyword evidence="2" id="KW-0238">DNA-binding</keyword>
<dbReference type="EMBL" id="BAAAQX010000053">
    <property type="protein sequence ID" value="GAA2215709.1"/>
    <property type="molecule type" value="Genomic_DNA"/>
</dbReference>
<comment type="caution">
    <text evidence="6">The sequence shown here is derived from an EMBL/GenBank/DDBJ whole genome shotgun (WGS) entry which is preliminary data.</text>
</comment>
<protein>
    <submittedName>
        <fullName evidence="6">Tyrosine-type recombinase/integrase</fullName>
    </submittedName>
</protein>
<dbReference type="InterPro" id="IPR050090">
    <property type="entry name" value="Tyrosine_recombinase_XerCD"/>
</dbReference>
<dbReference type="Proteomes" id="UP001499843">
    <property type="component" value="Unassembled WGS sequence"/>
</dbReference>
<accession>A0ABN3D1N0</accession>
<dbReference type="PANTHER" id="PTHR30349">
    <property type="entry name" value="PHAGE INTEGRASE-RELATED"/>
    <property type="match status" value="1"/>
</dbReference>
<feature type="compositionally biased region" description="Basic and acidic residues" evidence="4">
    <location>
        <begin position="315"/>
        <end position="327"/>
    </location>
</feature>
<dbReference type="InterPro" id="IPR013762">
    <property type="entry name" value="Integrase-like_cat_sf"/>
</dbReference>
<evidence type="ECO:0000313" key="7">
    <source>
        <dbReference type="Proteomes" id="UP001499843"/>
    </source>
</evidence>
<evidence type="ECO:0000256" key="2">
    <source>
        <dbReference type="ARBA" id="ARBA00023125"/>
    </source>
</evidence>
<dbReference type="InterPro" id="IPR002104">
    <property type="entry name" value="Integrase_catalytic"/>
</dbReference>
<keyword evidence="7" id="KW-1185">Reference proteome</keyword>
<sequence>MSVTYDVKLGYIQERATRASRAYIARWRVARKERSKSFRTKGLAYAFMSDLRQATRAGEGFDPITGLPLSMLMQQSSGPSFLNFAQRYLMERWNLTAARTRETEAYALFSLVPALVAGLPHRPADEELRQVLRIHALMPADRRKELTRTQSTALQWLEKASLPLTDLVEAHVLRQALHAISITFAGRPAAANTVRRKRAIFHHILEYAVEEQLFASNPLARVNWKVPKATTVVDPRAVVNPIQARQLLDAVSRVGRKRGHRLKTMFASIYYAALRPEEAADLRLNNCHLPTSGWGLIVLEKARPQAATRWTNTGKTHETRSLKHRGDKETREIPIPPVLVAMLREHIARFEAAQDGRIFHTGTGNSYSSAAHSYVWKEARRLTFSPEQVVSLLAARPYDLRHAAVSLWLNAGVPAVEVAKRAGHSVDVLLKVYAKCLDGQQELDNSKIDDALRI</sequence>
<keyword evidence="3" id="KW-0233">DNA recombination</keyword>
<evidence type="ECO:0000313" key="6">
    <source>
        <dbReference type="EMBL" id="GAA2215709.1"/>
    </source>
</evidence>
<dbReference type="PANTHER" id="PTHR30349:SF64">
    <property type="entry name" value="PROPHAGE INTEGRASE INTD-RELATED"/>
    <property type="match status" value="1"/>
</dbReference>
<proteinExistence type="inferred from homology"/>
<dbReference type="InterPro" id="IPR010998">
    <property type="entry name" value="Integrase_recombinase_N"/>
</dbReference>
<dbReference type="RefSeq" id="WP_344494645.1">
    <property type="nucleotide sequence ID" value="NZ_BAAAQX010000053.1"/>
</dbReference>
<evidence type="ECO:0000256" key="3">
    <source>
        <dbReference type="ARBA" id="ARBA00023172"/>
    </source>
</evidence>
<evidence type="ECO:0000256" key="4">
    <source>
        <dbReference type="SAM" id="MobiDB-lite"/>
    </source>
</evidence>
<feature type="region of interest" description="Disordered" evidence="4">
    <location>
        <begin position="307"/>
        <end position="327"/>
    </location>
</feature>
<dbReference type="Gene3D" id="1.10.150.130">
    <property type="match status" value="1"/>
</dbReference>
<feature type="domain" description="Tyr recombinase" evidence="5">
    <location>
        <begin position="233"/>
        <end position="448"/>
    </location>
</feature>
<dbReference type="Gene3D" id="1.10.443.10">
    <property type="entry name" value="Intergrase catalytic core"/>
    <property type="match status" value="1"/>
</dbReference>
<name>A0ABN3D1N0_9ACTN</name>
<organism evidence="6 7">
    <name type="scientific">Nonomuraea monospora</name>
    <dbReference type="NCBI Taxonomy" id="568818"/>
    <lineage>
        <taxon>Bacteria</taxon>
        <taxon>Bacillati</taxon>
        <taxon>Actinomycetota</taxon>
        <taxon>Actinomycetes</taxon>
        <taxon>Streptosporangiales</taxon>
        <taxon>Streptosporangiaceae</taxon>
        <taxon>Nonomuraea</taxon>
    </lineage>
</organism>
<evidence type="ECO:0000256" key="1">
    <source>
        <dbReference type="ARBA" id="ARBA00008857"/>
    </source>
</evidence>
<gene>
    <name evidence="6" type="ORF">GCM10009850_111770</name>
</gene>
<reference evidence="6 7" key="1">
    <citation type="journal article" date="2019" name="Int. J. Syst. Evol. Microbiol.">
        <title>The Global Catalogue of Microorganisms (GCM) 10K type strain sequencing project: providing services to taxonomists for standard genome sequencing and annotation.</title>
        <authorList>
            <consortium name="The Broad Institute Genomics Platform"/>
            <consortium name="The Broad Institute Genome Sequencing Center for Infectious Disease"/>
            <person name="Wu L."/>
            <person name="Ma J."/>
        </authorList>
    </citation>
    <scope>NUCLEOTIDE SEQUENCE [LARGE SCALE GENOMIC DNA]</scope>
    <source>
        <strain evidence="6 7">JCM 16114</strain>
    </source>
</reference>
<dbReference type="SUPFAM" id="SSF56349">
    <property type="entry name" value="DNA breaking-rejoining enzymes"/>
    <property type="match status" value="1"/>
</dbReference>
<dbReference type="PROSITE" id="PS51898">
    <property type="entry name" value="TYR_RECOMBINASE"/>
    <property type="match status" value="1"/>
</dbReference>
<dbReference type="InterPro" id="IPR011010">
    <property type="entry name" value="DNA_brk_join_enz"/>
</dbReference>
<comment type="similarity">
    <text evidence="1">Belongs to the 'phage' integrase family.</text>
</comment>
<dbReference type="Pfam" id="PF00589">
    <property type="entry name" value="Phage_integrase"/>
    <property type="match status" value="1"/>
</dbReference>
<evidence type="ECO:0000259" key="5">
    <source>
        <dbReference type="PROSITE" id="PS51898"/>
    </source>
</evidence>